<organism evidence="1">
    <name type="scientific">uncultured marine group II/III euryarchaeote KM3_193_A06</name>
    <dbReference type="NCBI Taxonomy" id="1457966"/>
    <lineage>
        <taxon>Archaea</taxon>
        <taxon>Methanobacteriati</taxon>
        <taxon>Methanobacteriota</taxon>
        <taxon>environmental samples</taxon>
    </lineage>
</organism>
<sequence length="168" mass="19094">MDPPTFPTELLATLSTHLTEEEAPFLPYLERELRLEWLDPDSSSLGNTHFEMNHHDLFKRRRLRSPPGPVTIGLHPMLVDDEALLRHTLVHELLHAAGLLEHTERHTKLADEIAPPPTLSSSPVLRSLREGAISASGEKYWICASCGYEWERRTMRKPARCLKCAALM</sequence>
<evidence type="ECO:0008006" key="2">
    <source>
        <dbReference type="Google" id="ProtNLM"/>
    </source>
</evidence>
<dbReference type="AlphaFoldDB" id="A0A075GXI6"/>
<name>A0A075GXI6_9EURY</name>
<protein>
    <recommendedName>
        <fullName evidence="2">SprT-like domain-containing protein</fullName>
    </recommendedName>
</protein>
<dbReference type="EMBL" id="KF900773">
    <property type="protein sequence ID" value="AIF06523.1"/>
    <property type="molecule type" value="Genomic_DNA"/>
</dbReference>
<proteinExistence type="predicted"/>
<accession>A0A075GXI6</accession>
<evidence type="ECO:0000313" key="1">
    <source>
        <dbReference type="EMBL" id="AIF06523.1"/>
    </source>
</evidence>
<reference evidence="1" key="1">
    <citation type="journal article" date="2014" name="Genome Biol. Evol.">
        <title>Pangenome evidence for extensive interdomain horizontal transfer affecting lineage core and shell genes in uncultured planktonic thaumarchaeota and euryarchaeota.</title>
        <authorList>
            <person name="Deschamps P."/>
            <person name="Zivanovic Y."/>
            <person name="Moreira D."/>
            <person name="Rodriguez-Valera F."/>
            <person name="Lopez-Garcia P."/>
        </authorList>
    </citation>
    <scope>NUCLEOTIDE SEQUENCE</scope>
</reference>